<feature type="domain" description="B12-binding" evidence="8">
    <location>
        <begin position="1"/>
        <end position="131"/>
    </location>
</feature>
<protein>
    <submittedName>
        <fullName evidence="10">Uncharacterized protein conserved in bacteria</fullName>
    </submittedName>
</protein>
<dbReference type="InterPro" id="IPR034466">
    <property type="entry name" value="Methyltransferase_Class_B"/>
</dbReference>
<keyword evidence="5" id="KW-0479">Metal-binding</keyword>
<keyword evidence="6" id="KW-0408">Iron</keyword>
<dbReference type="GO" id="GO:0003824">
    <property type="term" value="F:catalytic activity"/>
    <property type="evidence" value="ECO:0007669"/>
    <property type="project" value="InterPro"/>
</dbReference>
<dbReference type="PROSITE" id="PS51332">
    <property type="entry name" value="B12_BINDING"/>
    <property type="match status" value="1"/>
</dbReference>
<evidence type="ECO:0000259" key="9">
    <source>
        <dbReference type="PROSITE" id="PS51918"/>
    </source>
</evidence>
<sequence length="443" mass="51324">MKIIFIVPAIGKKKGEKYIGTWKMEPLTIAVLKSLTPSDVETVLYDDRIELIDYEDKADAVVIPVETYTAKRSYEIAENFRRRGIKVILGGYHVTLIPEEAEKYADCIITGNAERVWNEVIEDCRCSTLKKRYKGETTYLHTQPDKSIFEGKKYVPVSLVETGRGCCNSCEFCAIAGYYKFHYYPRPHEDIVRDIKDSKHKYHFLVDDNLVADRKNAMELFRKLEPLKIKWAGQGTLNMAKDKDLLTAMKKSGCEIILIGFESLDTDNLKQMNKAVNIMEAERDELVQRIHNAGIGIYATFVFGYDNDTQNTIKKAVEFSKKHNFYTAAFNHLLPFPGTKLYDRLKSDNRLLYDKWWLEENYNYGELAFKPKQMSPEELSKACQNARKEFASFKTVFKRGIQAMRYSSPMLWSLFWIMNLSINSEIDQKINVPIGRNLDEFPK</sequence>
<reference evidence="10 11" key="1">
    <citation type="submission" date="2018-06" db="EMBL/GenBank/DDBJ databases">
        <authorList>
            <consortium name="Pathogen Informatics"/>
            <person name="Doyle S."/>
        </authorList>
    </citation>
    <scope>NUCLEOTIDE SEQUENCE [LARGE SCALE GENOMIC DNA]</scope>
    <source>
        <strain evidence="10 11">NCTC12112</strain>
    </source>
</reference>
<keyword evidence="3" id="KW-0808">Transferase</keyword>
<dbReference type="EMBL" id="LS483487">
    <property type="protein sequence ID" value="SQI99577.1"/>
    <property type="molecule type" value="Genomic_DNA"/>
</dbReference>
<dbReference type="SFLD" id="SFLDG01123">
    <property type="entry name" value="methyltransferase_(Class_B)"/>
    <property type="match status" value="1"/>
</dbReference>
<organism evidence="10 11">
    <name type="scientific">Fusobacterium ulcerans</name>
    <dbReference type="NCBI Taxonomy" id="861"/>
    <lineage>
        <taxon>Bacteria</taxon>
        <taxon>Fusobacteriati</taxon>
        <taxon>Fusobacteriota</taxon>
        <taxon>Fusobacteriia</taxon>
        <taxon>Fusobacteriales</taxon>
        <taxon>Fusobacteriaceae</taxon>
        <taxon>Fusobacterium</taxon>
    </lineage>
</organism>
<keyword evidence="4" id="KW-0949">S-adenosyl-L-methionine</keyword>
<dbReference type="Pfam" id="PF04055">
    <property type="entry name" value="Radical_SAM"/>
    <property type="match status" value="1"/>
</dbReference>
<comment type="cofactor">
    <cofactor evidence="1">
        <name>[4Fe-4S] cluster</name>
        <dbReference type="ChEBI" id="CHEBI:49883"/>
    </cofactor>
</comment>
<dbReference type="Proteomes" id="UP000249008">
    <property type="component" value="Chromosome 1"/>
</dbReference>
<evidence type="ECO:0000256" key="3">
    <source>
        <dbReference type="ARBA" id="ARBA00022679"/>
    </source>
</evidence>
<dbReference type="GeneID" id="78454786"/>
<dbReference type="Gene3D" id="3.80.30.20">
    <property type="entry name" value="tm_1862 like domain"/>
    <property type="match status" value="1"/>
</dbReference>
<dbReference type="InterPro" id="IPR006158">
    <property type="entry name" value="Cobalamin-bd"/>
</dbReference>
<evidence type="ECO:0000259" key="8">
    <source>
        <dbReference type="PROSITE" id="PS51332"/>
    </source>
</evidence>
<dbReference type="PANTHER" id="PTHR43409">
    <property type="entry name" value="ANAEROBIC MAGNESIUM-PROTOPORPHYRIN IX MONOMETHYL ESTER CYCLASE-RELATED"/>
    <property type="match status" value="1"/>
</dbReference>
<dbReference type="InterPro" id="IPR006638">
    <property type="entry name" value="Elp3/MiaA/NifB-like_rSAM"/>
</dbReference>
<dbReference type="SMART" id="SM00729">
    <property type="entry name" value="Elp3"/>
    <property type="match status" value="1"/>
</dbReference>
<evidence type="ECO:0000256" key="1">
    <source>
        <dbReference type="ARBA" id="ARBA00001966"/>
    </source>
</evidence>
<keyword evidence="7" id="KW-0411">Iron-sulfur</keyword>
<keyword evidence="2" id="KW-0489">Methyltransferase</keyword>
<dbReference type="RefSeq" id="WP_005978918.1">
    <property type="nucleotide sequence ID" value="NZ_CABKNW010000004.1"/>
</dbReference>
<gene>
    <name evidence="10" type="ORF">NCTC12112_00187</name>
</gene>
<dbReference type="SFLD" id="SFLDG01082">
    <property type="entry name" value="B12-binding_domain_containing"/>
    <property type="match status" value="1"/>
</dbReference>
<dbReference type="InterPro" id="IPR007197">
    <property type="entry name" value="rSAM"/>
</dbReference>
<proteinExistence type="predicted"/>
<evidence type="ECO:0000313" key="11">
    <source>
        <dbReference type="Proteomes" id="UP000249008"/>
    </source>
</evidence>
<evidence type="ECO:0000256" key="2">
    <source>
        <dbReference type="ARBA" id="ARBA00022603"/>
    </source>
</evidence>
<dbReference type="GO" id="GO:0051539">
    <property type="term" value="F:4 iron, 4 sulfur cluster binding"/>
    <property type="evidence" value="ECO:0007669"/>
    <property type="project" value="UniProtKB-KW"/>
</dbReference>
<dbReference type="SFLD" id="SFLDS00029">
    <property type="entry name" value="Radical_SAM"/>
    <property type="match status" value="1"/>
</dbReference>
<dbReference type="GO" id="GO:0046872">
    <property type="term" value="F:metal ion binding"/>
    <property type="evidence" value="ECO:0007669"/>
    <property type="project" value="UniProtKB-KW"/>
</dbReference>
<dbReference type="PROSITE" id="PS51918">
    <property type="entry name" value="RADICAL_SAM"/>
    <property type="match status" value="1"/>
</dbReference>
<dbReference type="InterPro" id="IPR058240">
    <property type="entry name" value="rSAM_sf"/>
</dbReference>
<dbReference type="GO" id="GO:0031419">
    <property type="term" value="F:cobalamin binding"/>
    <property type="evidence" value="ECO:0007669"/>
    <property type="project" value="InterPro"/>
</dbReference>
<evidence type="ECO:0000256" key="4">
    <source>
        <dbReference type="ARBA" id="ARBA00022691"/>
    </source>
</evidence>
<accession>A0AAX2J7R6</accession>
<evidence type="ECO:0000313" key="10">
    <source>
        <dbReference type="EMBL" id="SQI99577.1"/>
    </source>
</evidence>
<evidence type="ECO:0000256" key="5">
    <source>
        <dbReference type="ARBA" id="ARBA00022723"/>
    </source>
</evidence>
<dbReference type="PANTHER" id="PTHR43409:SF7">
    <property type="entry name" value="BLL1977 PROTEIN"/>
    <property type="match status" value="1"/>
</dbReference>
<dbReference type="InterPro" id="IPR023404">
    <property type="entry name" value="rSAM_horseshoe"/>
</dbReference>
<name>A0AAX2J7R6_9FUSO</name>
<evidence type="ECO:0000256" key="6">
    <source>
        <dbReference type="ARBA" id="ARBA00023004"/>
    </source>
</evidence>
<dbReference type="GO" id="GO:0005829">
    <property type="term" value="C:cytosol"/>
    <property type="evidence" value="ECO:0007669"/>
    <property type="project" value="TreeGrafter"/>
</dbReference>
<feature type="domain" description="Radical SAM core" evidence="9">
    <location>
        <begin position="152"/>
        <end position="377"/>
    </location>
</feature>
<dbReference type="KEGG" id="ful:C4N20_08190"/>
<evidence type="ECO:0000256" key="7">
    <source>
        <dbReference type="ARBA" id="ARBA00023014"/>
    </source>
</evidence>
<dbReference type="AlphaFoldDB" id="A0AAX2J7R6"/>
<dbReference type="Gene3D" id="3.40.50.280">
    <property type="entry name" value="Cobalamin-binding domain"/>
    <property type="match status" value="1"/>
</dbReference>
<dbReference type="InterPro" id="IPR051198">
    <property type="entry name" value="BchE-like"/>
</dbReference>
<dbReference type="SUPFAM" id="SSF102114">
    <property type="entry name" value="Radical SAM enzymes"/>
    <property type="match status" value="1"/>
</dbReference>